<gene>
    <name evidence="1" type="ORF">RirG_186380</name>
</gene>
<evidence type="ECO:0000313" key="2">
    <source>
        <dbReference type="Proteomes" id="UP000022910"/>
    </source>
</evidence>
<sequence length="234" mass="27346">MLEQIDRFLNDKEFVNMSSYKTDAKSGKPIKYLQDTKKALWERFAEEYPNGMRHTSFMICLEGGQYVYRENLGGLCSTCNDCGYMVFGDIGKRLLTKLQELCRYIRREYSKELEVTAAGIAVHNSCISHCIRHAFRDCNLNHPVTCSKCESIFSFFEELKAAISEEYFEILDEYQQKLIAWMAHHARKIYLNIHVRTNLEKLDEEGTVMIVNYKIRILPQSARETKTEFFGKRG</sequence>
<dbReference type="HOGENOM" id="CLU_090745_0_0_1"/>
<dbReference type="STRING" id="1432141.A0A015KJ92"/>
<evidence type="ECO:0000313" key="1">
    <source>
        <dbReference type="EMBL" id="EXX59736.1"/>
    </source>
</evidence>
<dbReference type="Proteomes" id="UP000022910">
    <property type="component" value="Unassembled WGS sequence"/>
</dbReference>
<comment type="caution">
    <text evidence="1">The sequence shown here is derived from an EMBL/GenBank/DDBJ whole genome shotgun (WGS) entry which is preliminary data.</text>
</comment>
<reference evidence="1 2" key="1">
    <citation type="submission" date="2014-02" db="EMBL/GenBank/DDBJ databases">
        <title>Single nucleus genome sequencing reveals high similarity among nuclei of an endomycorrhizal fungus.</title>
        <authorList>
            <person name="Lin K."/>
            <person name="Geurts R."/>
            <person name="Zhang Z."/>
            <person name="Limpens E."/>
            <person name="Saunders D.G."/>
            <person name="Mu D."/>
            <person name="Pang E."/>
            <person name="Cao H."/>
            <person name="Cha H."/>
            <person name="Lin T."/>
            <person name="Zhou Q."/>
            <person name="Shang Y."/>
            <person name="Li Y."/>
            <person name="Ivanov S."/>
            <person name="Sharma T."/>
            <person name="Velzen R.V."/>
            <person name="Ruijter N.D."/>
            <person name="Aanen D.K."/>
            <person name="Win J."/>
            <person name="Kamoun S."/>
            <person name="Bisseling T."/>
            <person name="Huang S."/>
        </authorList>
    </citation>
    <scope>NUCLEOTIDE SEQUENCE [LARGE SCALE GENOMIC DNA]</scope>
    <source>
        <strain evidence="2">DAOM197198w</strain>
    </source>
</reference>
<proteinExistence type="predicted"/>
<name>A0A015KJ92_RHIIW</name>
<keyword evidence="2" id="KW-1185">Reference proteome</keyword>
<dbReference type="EMBL" id="JEMT01026218">
    <property type="protein sequence ID" value="EXX59736.1"/>
    <property type="molecule type" value="Genomic_DNA"/>
</dbReference>
<dbReference type="OrthoDB" id="2417322at2759"/>
<accession>A0A015KJ92</accession>
<dbReference type="AlphaFoldDB" id="A0A015KJ92"/>
<protein>
    <submittedName>
        <fullName evidence="1">Uncharacterized protein</fullName>
    </submittedName>
</protein>
<organism evidence="1 2">
    <name type="scientific">Rhizophagus irregularis (strain DAOM 197198w)</name>
    <name type="common">Glomus intraradices</name>
    <dbReference type="NCBI Taxonomy" id="1432141"/>
    <lineage>
        <taxon>Eukaryota</taxon>
        <taxon>Fungi</taxon>
        <taxon>Fungi incertae sedis</taxon>
        <taxon>Mucoromycota</taxon>
        <taxon>Glomeromycotina</taxon>
        <taxon>Glomeromycetes</taxon>
        <taxon>Glomerales</taxon>
        <taxon>Glomeraceae</taxon>
        <taxon>Rhizophagus</taxon>
    </lineage>
</organism>